<organism evidence="2 3">
    <name type="scientific">Halomonas daqiaonensis</name>
    <dbReference type="NCBI Taxonomy" id="650850"/>
    <lineage>
        <taxon>Bacteria</taxon>
        <taxon>Pseudomonadati</taxon>
        <taxon>Pseudomonadota</taxon>
        <taxon>Gammaproteobacteria</taxon>
        <taxon>Oceanospirillales</taxon>
        <taxon>Halomonadaceae</taxon>
        <taxon>Halomonas</taxon>
    </lineage>
</organism>
<sequence>MGYTRLKQEPSKVATNAIQLFEALETHRAQGRQVEGSMHWKRINGRDYLYRAYSHGKNHSLGPRSSETENLKTAFDERKAVYKAREASLKDQLALHGAYVRANRLNRFPLVAARVMRALQRDKIPFRIIGTTALYAYEARAGVLIEPEHLATADVDVLMDARQGVRIVAQLKPQGLLSLLRRSDKTFQRLSDSAFTFCAANDAGYRVDFVTQGGVDPLQKNAFERLLDTDDLTPVAIDSLKWLVASPSYDAIVFDERGMPLRLTTVDPRAFVLHKWYVSHRRDREPMKRYRDEAQARLVAALLSNELRDLPITRAIRRIFPSTLSDQAAEEVDDLDV</sequence>
<gene>
    <name evidence="2" type="ORF">SAMN04488129_10264</name>
</gene>
<dbReference type="EMBL" id="FOBC01000002">
    <property type="protein sequence ID" value="SEK41475.1"/>
    <property type="molecule type" value="Genomic_DNA"/>
</dbReference>
<protein>
    <recommendedName>
        <fullName evidence="1">Nucleotidyltransferase-like domain-containing protein</fullName>
    </recommendedName>
</protein>
<accession>A0A1H7H014</accession>
<dbReference type="Proteomes" id="UP000198807">
    <property type="component" value="Unassembled WGS sequence"/>
</dbReference>
<dbReference type="AlphaFoldDB" id="A0A1H7H014"/>
<name>A0A1H7H014_9GAMM</name>
<keyword evidence="3" id="KW-1185">Reference proteome</keyword>
<evidence type="ECO:0000313" key="3">
    <source>
        <dbReference type="Proteomes" id="UP000198807"/>
    </source>
</evidence>
<evidence type="ECO:0000259" key="1">
    <source>
        <dbReference type="Pfam" id="PF12281"/>
    </source>
</evidence>
<reference evidence="3" key="1">
    <citation type="submission" date="2016-10" db="EMBL/GenBank/DDBJ databases">
        <authorList>
            <person name="Varghese N."/>
            <person name="Submissions S."/>
        </authorList>
    </citation>
    <scope>NUCLEOTIDE SEQUENCE [LARGE SCALE GENOMIC DNA]</scope>
    <source>
        <strain evidence="3">CGMCC 1.9150</strain>
    </source>
</reference>
<dbReference type="InterPro" id="IPR058575">
    <property type="entry name" value="NTP_transf_8_dom"/>
</dbReference>
<feature type="domain" description="Nucleotidyltransferase-like" evidence="1">
    <location>
        <begin position="113"/>
        <end position="318"/>
    </location>
</feature>
<proteinExistence type="predicted"/>
<dbReference type="Pfam" id="PF12281">
    <property type="entry name" value="NTP_transf_8"/>
    <property type="match status" value="1"/>
</dbReference>
<evidence type="ECO:0000313" key="2">
    <source>
        <dbReference type="EMBL" id="SEK41475.1"/>
    </source>
</evidence>
<dbReference type="STRING" id="650850.SAMN04488129_10264"/>